<evidence type="ECO:0000313" key="2">
    <source>
        <dbReference type="EMBL" id="DAD26776.1"/>
    </source>
</evidence>
<name>A0A822Y6I0_NELNU</name>
<accession>A0A822Y6I0</accession>
<keyword evidence="3" id="KW-1185">Reference proteome</keyword>
<proteinExistence type="predicted"/>
<feature type="region of interest" description="Disordered" evidence="1">
    <location>
        <begin position="1"/>
        <end position="41"/>
    </location>
</feature>
<dbReference type="Proteomes" id="UP000607653">
    <property type="component" value="Unassembled WGS sequence"/>
</dbReference>
<reference evidence="2 3" key="1">
    <citation type="journal article" date="2020" name="Mol. Biol. Evol.">
        <title>Distinct Expression and Methylation Patterns for Genes with Different Fates following a Single Whole-Genome Duplication in Flowering Plants.</title>
        <authorList>
            <person name="Shi T."/>
            <person name="Rahmani R.S."/>
            <person name="Gugger P.F."/>
            <person name="Wang M."/>
            <person name="Li H."/>
            <person name="Zhang Y."/>
            <person name="Li Z."/>
            <person name="Wang Q."/>
            <person name="Van de Peer Y."/>
            <person name="Marchal K."/>
            <person name="Chen J."/>
        </authorList>
    </citation>
    <scope>NUCLEOTIDE SEQUENCE [LARGE SCALE GENOMIC DNA]</scope>
    <source>
        <tissue evidence="2">Leaf</tissue>
    </source>
</reference>
<feature type="compositionally biased region" description="Polar residues" evidence="1">
    <location>
        <begin position="7"/>
        <end position="16"/>
    </location>
</feature>
<comment type="caution">
    <text evidence="2">The sequence shown here is derived from an EMBL/GenBank/DDBJ whole genome shotgun (WGS) entry which is preliminary data.</text>
</comment>
<protein>
    <submittedName>
        <fullName evidence="2">Uncharacterized protein</fullName>
    </submittedName>
</protein>
<dbReference type="EMBL" id="DUZY01000002">
    <property type="protein sequence ID" value="DAD26776.1"/>
    <property type="molecule type" value="Genomic_DNA"/>
</dbReference>
<evidence type="ECO:0000256" key="1">
    <source>
        <dbReference type="SAM" id="MobiDB-lite"/>
    </source>
</evidence>
<sequence length="90" mass="10275">MFIVATGVQSSHQKAGSPQRMKMPKPDRPLGLDEVEQEESESQQCGRIISDWVVANIRSTSSVYLSDTKRKFWHNSQQLKSITTVKEMKH</sequence>
<gene>
    <name evidence="2" type="ORF">HUJ06_028244</name>
</gene>
<organism evidence="2 3">
    <name type="scientific">Nelumbo nucifera</name>
    <name type="common">Sacred lotus</name>
    <dbReference type="NCBI Taxonomy" id="4432"/>
    <lineage>
        <taxon>Eukaryota</taxon>
        <taxon>Viridiplantae</taxon>
        <taxon>Streptophyta</taxon>
        <taxon>Embryophyta</taxon>
        <taxon>Tracheophyta</taxon>
        <taxon>Spermatophyta</taxon>
        <taxon>Magnoliopsida</taxon>
        <taxon>Proteales</taxon>
        <taxon>Nelumbonaceae</taxon>
        <taxon>Nelumbo</taxon>
    </lineage>
</organism>
<evidence type="ECO:0000313" key="3">
    <source>
        <dbReference type="Proteomes" id="UP000607653"/>
    </source>
</evidence>
<dbReference type="AlphaFoldDB" id="A0A822Y6I0"/>